<accession>A0AAD7W4W8</accession>
<gene>
    <name evidence="2" type="ORF">AAFF_G00219430</name>
</gene>
<keyword evidence="3" id="KW-1185">Reference proteome</keyword>
<feature type="compositionally biased region" description="Basic and acidic residues" evidence="1">
    <location>
        <begin position="70"/>
        <end position="79"/>
    </location>
</feature>
<comment type="caution">
    <text evidence="2">The sequence shown here is derived from an EMBL/GenBank/DDBJ whole genome shotgun (WGS) entry which is preliminary data.</text>
</comment>
<evidence type="ECO:0000313" key="3">
    <source>
        <dbReference type="Proteomes" id="UP001221898"/>
    </source>
</evidence>
<evidence type="ECO:0000256" key="1">
    <source>
        <dbReference type="SAM" id="MobiDB-lite"/>
    </source>
</evidence>
<sequence length="88" mass="9410">MTHGRWAGTFKPVYTQRPGPNEVEQKEHATIRTPCVAGAGTAPPPPPRCPRRCQAGGARTTSQPAAGGGDSRRERRLRTAEQMPACSS</sequence>
<evidence type="ECO:0000313" key="2">
    <source>
        <dbReference type="EMBL" id="KAJ8383563.1"/>
    </source>
</evidence>
<dbReference type="Proteomes" id="UP001221898">
    <property type="component" value="Unassembled WGS sequence"/>
</dbReference>
<dbReference type="EMBL" id="JAINUG010000290">
    <property type="protein sequence ID" value="KAJ8383563.1"/>
    <property type="molecule type" value="Genomic_DNA"/>
</dbReference>
<protein>
    <submittedName>
        <fullName evidence="2">Uncharacterized protein</fullName>
    </submittedName>
</protein>
<name>A0AAD7W4W8_9TELE</name>
<proteinExistence type="predicted"/>
<dbReference type="AlphaFoldDB" id="A0AAD7W4W8"/>
<organism evidence="2 3">
    <name type="scientific">Aldrovandia affinis</name>
    <dbReference type="NCBI Taxonomy" id="143900"/>
    <lineage>
        <taxon>Eukaryota</taxon>
        <taxon>Metazoa</taxon>
        <taxon>Chordata</taxon>
        <taxon>Craniata</taxon>
        <taxon>Vertebrata</taxon>
        <taxon>Euteleostomi</taxon>
        <taxon>Actinopterygii</taxon>
        <taxon>Neopterygii</taxon>
        <taxon>Teleostei</taxon>
        <taxon>Notacanthiformes</taxon>
        <taxon>Halosauridae</taxon>
        <taxon>Aldrovandia</taxon>
    </lineage>
</organism>
<feature type="region of interest" description="Disordered" evidence="1">
    <location>
        <begin position="1"/>
        <end position="88"/>
    </location>
</feature>
<reference evidence="2" key="1">
    <citation type="journal article" date="2023" name="Science">
        <title>Genome structures resolve the early diversification of teleost fishes.</title>
        <authorList>
            <person name="Parey E."/>
            <person name="Louis A."/>
            <person name="Montfort J."/>
            <person name="Bouchez O."/>
            <person name="Roques C."/>
            <person name="Iampietro C."/>
            <person name="Lluch J."/>
            <person name="Castinel A."/>
            <person name="Donnadieu C."/>
            <person name="Desvignes T."/>
            <person name="Floi Bucao C."/>
            <person name="Jouanno E."/>
            <person name="Wen M."/>
            <person name="Mejri S."/>
            <person name="Dirks R."/>
            <person name="Jansen H."/>
            <person name="Henkel C."/>
            <person name="Chen W.J."/>
            <person name="Zahm M."/>
            <person name="Cabau C."/>
            <person name="Klopp C."/>
            <person name="Thompson A.W."/>
            <person name="Robinson-Rechavi M."/>
            <person name="Braasch I."/>
            <person name="Lecointre G."/>
            <person name="Bobe J."/>
            <person name="Postlethwait J.H."/>
            <person name="Berthelot C."/>
            <person name="Roest Crollius H."/>
            <person name="Guiguen Y."/>
        </authorList>
    </citation>
    <scope>NUCLEOTIDE SEQUENCE</scope>
    <source>
        <strain evidence="2">NC1722</strain>
    </source>
</reference>